<dbReference type="AlphaFoldDB" id="A0A0B2QED3"/>
<dbReference type="Proteomes" id="UP000053555">
    <property type="component" value="Unassembled WGS sequence"/>
</dbReference>
<dbReference type="PANTHER" id="PTHR33463">
    <property type="entry name" value="NB-ARC DOMAIN-CONTAINING PROTEIN-RELATED"/>
    <property type="match status" value="1"/>
</dbReference>
<dbReference type="GO" id="GO:0043531">
    <property type="term" value="F:ADP binding"/>
    <property type="evidence" value="ECO:0007669"/>
    <property type="project" value="InterPro"/>
</dbReference>
<feature type="domain" description="NB-ARC" evidence="2">
    <location>
        <begin position="88"/>
        <end position="159"/>
    </location>
</feature>
<dbReference type="PANTHER" id="PTHR33463:SF151">
    <property type="entry name" value="NB-ARC DOMAIN-CONTAINING PROTEIN"/>
    <property type="match status" value="1"/>
</dbReference>
<dbReference type="Gene3D" id="3.40.50.300">
    <property type="entry name" value="P-loop containing nucleotide triphosphate hydrolases"/>
    <property type="match status" value="1"/>
</dbReference>
<dbReference type="SUPFAM" id="SSF52540">
    <property type="entry name" value="P-loop containing nucleoside triphosphate hydrolases"/>
    <property type="match status" value="1"/>
</dbReference>
<dbReference type="InterPro" id="IPR027417">
    <property type="entry name" value="P-loop_NTPase"/>
</dbReference>
<dbReference type="InterPro" id="IPR050905">
    <property type="entry name" value="Plant_NBS-LRR"/>
</dbReference>
<dbReference type="EMBL" id="KN658861">
    <property type="protein sequence ID" value="KHN19650.1"/>
    <property type="molecule type" value="Genomic_DNA"/>
</dbReference>
<organism evidence="3">
    <name type="scientific">Glycine soja</name>
    <name type="common">Wild soybean</name>
    <dbReference type="NCBI Taxonomy" id="3848"/>
    <lineage>
        <taxon>Eukaryota</taxon>
        <taxon>Viridiplantae</taxon>
        <taxon>Streptophyta</taxon>
        <taxon>Embryophyta</taxon>
        <taxon>Tracheophyta</taxon>
        <taxon>Spermatophyta</taxon>
        <taxon>Magnoliopsida</taxon>
        <taxon>eudicotyledons</taxon>
        <taxon>Gunneridae</taxon>
        <taxon>Pentapetalae</taxon>
        <taxon>rosids</taxon>
        <taxon>fabids</taxon>
        <taxon>Fabales</taxon>
        <taxon>Fabaceae</taxon>
        <taxon>Papilionoideae</taxon>
        <taxon>50 kb inversion clade</taxon>
        <taxon>NPAAA clade</taxon>
        <taxon>indigoferoid/millettioid clade</taxon>
        <taxon>Phaseoleae</taxon>
        <taxon>Glycine</taxon>
        <taxon>Glycine subgen. Soja</taxon>
    </lineage>
</organism>
<proteinExistence type="predicted"/>
<keyword evidence="1" id="KW-0611">Plant defense</keyword>
<evidence type="ECO:0000259" key="2">
    <source>
        <dbReference type="Pfam" id="PF00931"/>
    </source>
</evidence>
<protein>
    <recommendedName>
        <fullName evidence="2">NB-ARC domain-containing protein</fullName>
    </recommendedName>
</protein>
<reference evidence="3" key="1">
    <citation type="submission" date="2014-07" db="EMBL/GenBank/DDBJ databases">
        <title>Identification of a novel salt tolerance gene in wild soybean by whole-genome sequencing.</title>
        <authorList>
            <person name="Lam H.-M."/>
            <person name="Qi X."/>
            <person name="Li M.-W."/>
            <person name="Liu X."/>
            <person name="Xie M."/>
            <person name="Ni M."/>
            <person name="Xu X."/>
        </authorList>
    </citation>
    <scope>NUCLEOTIDE SEQUENCE [LARGE SCALE GENOMIC DNA]</scope>
    <source>
        <tissue evidence="3">Root</tissue>
    </source>
</reference>
<name>A0A0B2QED3_GLYSO</name>
<dbReference type="InterPro" id="IPR002182">
    <property type="entry name" value="NB-ARC"/>
</dbReference>
<evidence type="ECO:0000313" key="3">
    <source>
        <dbReference type="EMBL" id="KHN19650.1"/>
    </source>
</evidence>
<accession>A0A0B2QED3</accession>
<gene>
    <name evidence="3" type="ORF">glysoja_042547</name>
</gene>
<sequence length="173" mass="19673">MKEHAKEATTNAEMIVQPVEEWLNDVEKVLEDAQRLEERVQESLGCLSMTFNYSLAKEPFSHPVELSSMNYFFPKDFVALDSRKPTYEELLKAIQNERRNLIGVVGMRGSSKSTSARVVGKQVEESKLFDKVVMTIVSQDAKVRDIQGQIADHLTFSLAEETELGRALRLSHR</sequence>
<evidence type="ECO:0000256" key="1">
    <source>
        <dbReference type="ARBA" id="ARBA00022821"/>
    </source>
</evidence>
<dbReference type="Pfam" id="PF00931">
    <property type="entry name" value="NB-ARC"/>
    <property type="match status" value="1"/>
</dbReference>